<dbReference type="RefSeq" id="WP_348955288.1">
    <property type="nucleotide sequence ID" value="NZ_JBDZYD010000014.1"/>
</dbReference>
<accession>A0ABV0LPK1</accession>
<name>A0ABV0LPK1_9PSEU</name>
<sequence length="89" mass="9262">MNSSPESFVSKYVSKMALEIRPLELVVGQSPAACFAETPAARRAIAATPNQAGEQRAFAVGSVHERPAVKVAPLGDLSAQELIAAISAI</sequence>
<protein>
    <submittedName>
        <fullName evidence="1">Uncharacterized protein</fullName>
    </submittedName>
</protein>
<gene>
    <name evidence="1" type="ORF">ABJI51_34555</name>
</gene>
<reference evidence="1 2" key="1">
    <citation type="submission" date="2024-05" db="EMBL/GenBank/DDBJ databases">
        <authorList>
            <person name="Zhao H."/>
            <person name="Xu Y."/>
            <person name="Lin S."/>
            <person name="Spain J.C."/>
            <person name="Zhou N.-Y."/>
        </authorList>
    </citation>
    <scope>NUCLEOTIDE SEQUENCE [LARGE SCALE GENOMIC DNA]</scope>
    <source>
        <strain evidence="1 2">NEAU-NG30</strain>
    </source>
</reference>
<dbReference type="EMBL" id="JBDZYD010000014">
    <property type="protein sequence ID" value="MEQ0564229.1"/>
    <property type="molecule type" value="Genomic_DNA"/>
</dbReference>
<organism evidence="1 2">
    <name type="scientific">Amycolatopsis melonis</name>
    <dbReference type="NCBI Taxonomy" id="3156488"/>
    <lineage>
        <taxon>Bacteria</taxon>
        <taxon>Bacillati</taxon>
        <taxon>Actinomycetota</taxon>
        <taxon>Actinomycetes</taxon>
        <taxon>Pseudonocardiales</taxon>
        <taxon>Pseudonocardiaceae</taxon>
        <taxon>Amycolatopsis</taxon>
    </lineage>
</organism>
<comment type="caution">
    <text evidence="1">The sequence shown here is derived from an EMBL/GenBank/DDBJ whole genome shotgun (WGS) entry which is preliminary data.</text>
</comment>
<keyword evidence="2" id="KW-1185">Reference proteome</keyword>
<proteinExistence type="predicted"/>
<evidence type="ECO:0000313" key="2">
    <source>
        <dbReference type="Proteomes" id="UP001440984"/>
    </source>
</evidence>
<evidence type="ECO:0000313" key="1">
    <source>
        <dbReference type="EMBL" id="MEQ0564229.1"/>
    </source>
</evidence>
<dbReference type="Proteomes" id="UP001440984">
    <property type="component" value="Unassembled WGS sequence"/>
</dbReference>